<reference evidence="2 3" key="1">
    <citation type="submission" date="2018-06" db="EMBL/GenBank/DDBJ databases">
        <authorList>
            <consortium name="Pathogen Informatics"/>
            <person name="Doyle S."/>
        </authorList>
    </citation>
    <scope>NUCLEOTIDE SEQUENCE [LARGE SCALE GENOMIC DNA]</scope>
    <source>
        <strain evidence="2 3">NCTC12120</strain>
    </source>
</reference>
<feature type="region of interest" description="Disordered" evidence="1">
    <location>
        <begin position="1"/>
        <end position="20"/>
    </location>
</feature>
<organism evidence="2 3">
    <name type="scientific">Cedecea neteri</name>
    <dbReference type="NCBI Taxonomy" id="158822"/>
    <lineage>
        <taxon>Bacteria</taxon>
        <taxon>Pseudomonadati</taxon>
        <taxon>Pseudomonadota</taxon>
        <taxon>Gammaproteobacteria</taxon>
        <taxon>Enterobacterales</taxon>
        <taxon>Enterobacteriaceae</taxon>
        <taxon>Cedecea</taxon>
    </lineage>
</organism>
<accession>A0A2X3IWU1</accession>
<evidence type="ECO:0000256" key="1">
    <source>
        <dbReference type="SAM" id="MobiDB-lite"/>
    </source>
</evidence>
<dbReference type="Proteomes" id="UP000251197">
    <property type="component" value="Unassembled WGS sequence"/>
</dbReference>
<proteinExistence type="predicted"/>
<gene>
    <name evidence="2" type="ORF">NCTC12120_04808</name>
</gene>
<sequence>MMRVGDLPRRDVPVVTHGDPQLADVSPRALVLDAEGRPQHWQENGQRLAVHIAQESESLRHVYSALLDVPQGVLVRVTAEGHYAGTVDSALLSDALNRHQELHRND</sequence>
<dbReference type="EMBL" id="UAVU01000008">
    <property type="protein sequence ID" value="SQC91636.1"/>
    <property type="molecule type" value="Genomic_DNA"/>
</dbReference>
<name>A0A2X3IWU1_9ENTR</name>
<feature type="compositionally biased region" description="Basic and acidic residues" evidence="1">
    <location>
        <begin position="1"/>
        <end position="12"/>
    </location>
</feature>
<dbReference type="AlphaFoldDB" id="A0A2X3IWU1"/>
<protein>
    <submittedName>
        <fullName evidence="2">Uncharacterized protein</fullName>
    </submittedName>
</protein>
<evidence type="ECO:0000313" key="2">
    <source>
        <dbReference type="EMBL" id="SQC91636.1"/>
    </source>
</evidence>
<evidence type="ECO:0000313" key="3">
    <source>
        <dbReference type="Proteomes" id="UP000251197"/>
    </source>
</evidence>